<evidence type="ECO:0000313" key="1">
    <source>
        <dbReference type="EMBL" id="KAJ2983551.1"/>
    </source>
</evidence>
<dbReference type="Proteomes" id="UP001143856">
    <property type="component" value="Unassembled WGS sequence"/>
</dbReference>
<accession>A0ACC1NXF8</accession>
<proteinExistence type="predicted"/>
<evidence type="ECO:0000313" key="2">
    <source>
        <dbReference type="Proteomes" id="UP001143856"/>
    </source>
</evidence>
<dbReference type="EMBL" id="JAPDGR010001364">
    <property type="protein sequence ID" value="KAJ2983551.1"/>
    <property type="molecule type" value="Genomic_DNA"/>
</dbReference>
<reference evidence="1" key="1">
    <citation type="submission" date="2022-10" db="EMBL/GenBank/DDBJ databases">
        <title>Genome Sequence of Xylaria curta.</title>
        <authorList>
            <person name="Buettner E."/>
        </authorList>
    </citation>
    <scope>NUCLEOTIDE SEQUENCE</scope>
    <source>
        <strain evidence="1">Babe10</strain>
    </source>
</reference>
<keyword evidence="2" id="KW-1185">Reference proteome</keyword>
<comment type="caution">
    <text evidence="1">The sequence shown here is derived from an EMBL/GenBank/DDBJ whole genome shotgun (WGS) entry which is preliminary data.</text>
</comment>
<gene>
    <name evidence="1" type="ORF">NUW58_g6230</name>
</gene>
<name>A0ACC1NXF8_9PEZI</name>
<organism evidence="1 2">
    <name type="scientific">Xylaria curta</name>
    <dbReference type="NCBI Taxonomy" id="42375"/>
    <lineage>
        <taxon>Eukaryota</taxon>
        <taxon>Fungi</taxon>
        <taxon>Dikarya</taxon>
        <taxon>Ascomycota</taxon>
        <taxon>Pezizomycotina</taxon>
        <taxon>Sordariomycetes</taxon>
        <taxon>Xylariomycetidae</taxon>
        <taxon>Xylariales</taxon>
        <taxon>Xylariaceae</taxon>
        <taxon>Xylaria</taxon>
    </lineage>
</organism>
<sequence>MVSNCNAFYFVRSGDWCQAVADKNSITLAQFMTWNPQVGGASCTGLWANVYVCVGVDDPTTITVVPSCIASIIPPSPTQPGTVCTCKRWHKVVANQYCADIETLYGISAAQFNAWNPQVGASCATLWLGYYVCVGA</sequence>
<protein>
    <submittedName>
        <fullName evidence="1">Uncharacterized protein</fullName>
    </submittedName>
</protein>